<evidence type="ECO:0000256" key="4">
    <source>
        <dbReference type="ARBA" id="ARBA00022989"/>
    </source>
</evidence>
<feature type="transmembrane region" description="Helical" evidence="6">
    <location>
        <begin position="242"/>
        <end position="262"/>
    </location>
</feature>
<sequence>MLYLILFICLVGIFILGITWLRVGLFNLSGKAMEQWLKKVTNTPVKGMLVGIIMTPILQSSGAVMVITVGLVAARVLAFPQTIGIILGTNIGTTFTLEFLSFNLSVLVIPFLVLGLICFFLQKTRWKSLGYVFVGFALIFAAMQAFEQLAVPFTQLPATQKLLLLLSDHFLYAFIVGIIMTACIQSSTVMTGIAMSFLSAHIFSLETGIAIMLGANIGTCITGLLASVGAGEEARLTAYAHIWLNVGGALLCMPFLSQLSLICQELSSNPETQLAHASVIFNLLSSILVLPVATKFGQFIIKIHGKKTIWN</sequence>
<dbReference type="PANTHER" id="PTHR10010">
    <property type="entry name" value="SOLUTE CARRIER FAMILY 34 SODIUM PHOSPHATE , MEMBER 2-RELATED"/>
    <property type="match status" value="1"/>
</dbReference>
<comment type="caution">
    <text evidence="7">The sequence shown here is derived from an EMBL/GenBank/DDBJ whole genome shotgun (WGS) entry which is preliminary data.</text>
</comment>
<dbReference type="GO" id="GO:0044341">
    <property type="term" value="P:sodium-dependent phosphate transport"/>
    <property type="evidence" value="ECO:0007669"/>
    <property type="project" value="InterPro"/>
</dbReference>
<evidence type="ECO:0000313" key="8">
    <source>
        <dbReference type="Proteomes" id="UP000233440"/>
    </source>
</evidence>
<dbReference type="EMBL" id="PIQO01000006">
    <property type="protein sequence ID" value="PKR85117.1"/>
    <property type="molecule type" value="Genomic_DNA"/>
</dbReference>
<proteinExistence type="predicted"/>
<dbReference type="NCBIfam" id="NF037997">
    <property type="entry name" value="Na_Pi_symport"/>
    <property type="match status" value="1"/>
</dbReference>
<accession>A0A2N3LKK2</accession>
<keyword evidence="8" id="KW-1185">Reference proteome</keyword>
<dbReference type="Proteomes" id="UP000233440">
    <property type="component" value="Unassembled WGS sequence"/>
</dbReference>
<evidence type="ECO:0000313" key="7">
    <source>
        <dbReference type="EMBL" id="PKR85117.1"/>
    </source>
</evidence>
<keyword evidence="2" id="KW-1003">Cell membrane</keyword>
<comment type="subcellular location">
    <subcellularLocation>
        <location evidence="1">Cell membrane</location>
        <topology evidence="1">Multi-pass membrane protein</topology>
    </subcellularLocation>
</comment>
<name>A0A2N3LKK2_9BACI</name>
<protein>
    <submittedName>
        <fullName evidence="7">Na/Pi cotransporter</fullName>
    </submittedName>
</protein>
<feature type="transmembrane region" description="Helical" evidence="6">
    <location>
        <begin position="99"/>
        <end position="121"/>
    </location>
</feature>
<gene>
    <name evidence="7" type="ORF">CWO92_10155</name>
</gene>
<feature type="transmembrane region" description="Helical" evidence="6">
    <location>
        <begin position="128"/>
        <end position="150"/>
    </location>
</feature>
<feature type="transmembrane region" description="Helical" evidence="6">
    <location>
        <begin position="6"/>
        <end position="28"/>
    </location>
</feature>
<reference evidence="7 8" key="1">
    <citation type="submission" date="2017-11" db="EMBL/GenBank/DDBJ databases">
        <title>Bacillus camelliae sp. nov., isolated from pu'er tea.</title>
        <authorList>
            <person name="Niu L."/>
        </authorList>
    </citation>
    <scope>NUCLEOTIDE SEQUENCE [LARGE SCALE GENOMIC DNA]</scope>
    <source>
        <strain evidence="7 8">7578-1</strain>
    </source>
</reference>
<dbReference type="GO" id="GO:0005886">
    <property type="term" value="C:plasma membrane"/>
    <property type="evidence" value="ECO:0007669"/>
    <property type="project" value="UniProtKB-SubCell"/>
</dbReference>
<feature type="transmembrane region" description="Helical" evidence="6">
    <location>
        <begin position="49"/>
        <end position="79"/>
    </location>
</feature>
<keyword evidence="3 6" id="KW-0812">Transmembrane</keyword>
<feature type="transmembrane region" description="Helical" evidence="6">
    <location>
        <begin position="210"/>
        <end position="230"/>
    </location>
</feature>
<evidence type="ECO:0000256" key="6">
    <source>
        <dbReference type="SAM" id="Phobius"/>
    </source>
</evidence>
<dbReference type="GO" id="GO:0005436">
    <property type="term" value="F:sodium:phosphate symporter activity"/>
    <property type="evidence" value="ECO:0007669"/>
    <property type="project" value="InterPro"/>
</dbReference>
<dbReference type="InterPro" id="IPR004633">
    <property type="entry name" value="NaPi_cotrn-rel/YqeW-like"/>
</dbReference>
<evidence type="ECO:0000256" key="1">
    <source>
        <dbReference type="ARBA" id="ARBA00004651"/>
    </source>
</evidence>
<dbReference type="PANTHER" id="PTHR10010:SF46">
    <property type="entry name" value="SODIUM-DEPENDENT PHOSPHATE TRANSPORT PROTEIN 2B"/>
    <property type="match status" value="1"/>
</dbReference>
<organism evidence="7 8">
    <name type="scientific">Heyndrickxia camelliae</name>
    <dbReference type="NCBI Taxonomy" id="1707093"/>
    <lineage>
        <taxon>Bacteria</taxon>
        <taxon>Bacillati</taxon>
        <taxon>Bacillota</taxon>
        <taxon>Bacilli</taxon>
        <taxon>Bacillales</taxon>
        <taxon>Bacillaceae</taxon>
        <taxon>Heyndrickxia</taxon>
    </lineage>
</organism>
<keyword evidence="5 6" id="KW-0472">Membrane</keyword>
<dbReference type="NCBIfam" id="TIGR00704">
    <property type="entry name" value="NaPi_cotrn_rel"/>
    <property type="match status" value="1"/>
</dbReference>
<dbReference type="AlphaFoldDB" id="A0A2N3LKK2"/>
<evidence type="ECO:0000256" key="5">
    <source>
        <dbReference type="ARBA" id="ARBA00023136"/>
    </source>
</evidence>
<feature type="transmembrane region" description="Helical" evidence="6">
    <location>
        <begin position="274"/>
        <end position="293"/>
    </location>
</feature>
<feature type="transmembrane region" description="Helical" evidence="6">
    <location>
        <begin position="170"/>
        <end position="198"/>
    </location>
</feature>
<evidence type="ECO:0000256" key="2">
    <source>
        <dbReference type="ARBA" id="ARBA00022475"/>
    </source>
</evidence>
<dbReference type="InterPro" id="IPR003841">
    <property type="entry name" value="Na/Pi_transpt"/>
</dbReference>
<evidence type="ECO:0000256" key="3">
    <source>
        <dbReference type="ARBA" id="ARBA00022692"/>
    </source>
</evidence>
<keyword evidence="4 6" id="KW-1133">Transmembrane helix</keyword>
<dbReference type="RefSeq" id="WP_101354096.1">
    <property type="nucleotide sequence ID" value="NZ_PIQO01000006.1"/>
</dbReference>
<dbReference type="Pfam" id="PF02690">
    <property type="entry name" value="Na_Pi_cotrans"/>
    <property type="match status" value="2"/>
</dbReference>
<dbReference type="OrthoDB" id="9763003at2"/>